<feature type="compositionally biased region" description="Polar residues" evidence="3">
    <location>
        <begin position="1"/>
        <end position="24"/>
    </location>
</feature>
<protein>
    <submittedName>
        <fullName evidence="5">D-glycero-beta-D-manno-heptose-7-phosphate kinase</fullName>
    </submittedName>
</protein>
<organism evidence="5 6">
    <name type="scientific">Trinickia violacea</name>
    <dbReference type="NCBI Taxonomy" id="2571746"/>
    <lineage>
        <taxon>Bacteria</taxon>
        <taxon>Pseudomonadati</taxon>
        <taxon>Pseudomonadota</taxon>
        <taxon>Betaproteobacteria</taxon>
        <taxon>Burkholderiales</taxon>
        <taxon>Burkholderiaceae</taxon>
        <taxon>Trinickia</taxon>
    </lineage>
</organism>
<dbReference type="KEGG" id="tvl:FAZ95_16180"/>
<dbReference type="Pfam" id="PF00294">
    <property type="entry name" value="PfkB"/>
    <property type="match status" value="1"/>
</dbReference>
<dbReference type="InterPro" id="IPR011611">
    <property type="entry name" value="PfkB_dom"/>
</dbReference>
<name>A0A4P8INH1_9BURK</name>
<evidence type="ECO:0000313" key="5">
    <source>
        <dbReference type="EMBL" id="QCP50558.1"/>
    </source>
</evidence>
<proteinExistence type="predicted"/>
<keyword evidence="6" id="KW-1185">Reference proteome</keyword>
<feature type="domain" description="Carbohydrate kinase PfkB" evidence="4">
    <location>
        <begin position="53"/>
        <end position="343"/>
    </location>
</feature>
<dbReference type="AlphaFoldDB" id="A0A4P8INH1"/>
<evidence type="ECO:0000256" key="2">
    <source>
        <dbReference type="ARBA" id="ARBA00022777"/>
    </source>
</evidence>
<evidence type="ECO:0000259" key="4">
    <source>
        <dbReference type="Pfam" id="PF00294"/>
    </source>
</evidence>
<evidence type="ECO:0000256" key="1">
    <source>
        <dbReference type="ARBA" id="ARBA00022679"/>
    </source>
</evidence>
<evidence type="ECO:0000313" key="6">
    <source>
        <dbReference type="Proteomes" id="UP000298656"/>
    </source>
</evidence>
<dbReference type="GO" id="GO:0016773">
    <property type="term" value="F:phosphotransferase activity, alcohol group as acceptor"/>
    <property type="evidence" value="ECO:0007669"/>
    <property type="project" value="InterPro"/>
</dbReference>
<dbReference type="PANTHER" id="PTHR46969">
    <property type="entry name" value="BIFUNCTIONAL PROTEIN HLDE"/>
    <property type="match status" value="1"/>
</dbReference>
<dbReference type="InterPro" id="IPR011913">
    <property type="entry name" value="RfaE_dom_I"/>
</dbReference>
<dbReference type="CDD" id="cd01172">
    <property type="entry name" value="RfaE_like"/>
    <property type="match status" value="1"/>
</dbReference>
<keyword evidence="2 5" id="KW-0418">Kinase</keyword>
<dbReference type="OrthoDB" id="9802794at2"/>
<dbReference type="EMBL" id="CP040077">
    <property type="protein sequence ID" value="QCP50558.1"/>
    <property type="molecule type" value="Genomic_DNA"/>
</dbReference>
<reference evidence="5 6" key="1">
    <citation type="submission" date="2019-05" db="EMBL/GenBank/DDBJ databases">
        <title>Burkholderia sp. DHOD12, isolated from subtropical forest soil.</title>
        <authorList>
            <person name="Gao Z.-H."/>
            <person name="Qiu L.-H."/>
        </authorList>
    </citation>
    <scope>NUCLEOTIDE SEQUENCE [LARGE SCALE GENOMIC DNA]</scope>
    <source>
        <strain evidence="5 6">DHOD12</strain>
    </source>
</reference>
<dbReference type="InterPro" id="IPR029056">
    <property type="entry name" value="Ribokinase-like"/>
</dbReference>
<dbReference type="GO" id="GO:0033785">
    <property type="term" value="F:heptose 7-phosphate kinase activity"/>
    <property type="evidence" value="ECO:0007669"/>
    <property type="project" value="TreeGrafter"/>
</dbReference>
<dbReference type="PANTHER" id="PTHR46969:SF1">
    <property type="entry name" value="BIFUNCTIONAL PROTEIN HLDE"/>
    <property type="match status" value="1"/>
</dbReference>
<dbReference type="NCBIfam" id="TIGR02198">
    <property type="entry name" value="rfaE_dom_I"/>
    <property type="match status" value="1"/>
</dbReference>
<keyword evidence="1" id="KW-0808">Transferase</keyword>
<dbReference type="Proteomes" id="UP000298656">
    <property type="component" value="Chromosome 1"/>
</dbReference>
<dbReference type="Gene3D" id="3.40.1190.20">
    <property type="match status" value="1"/>
</dbReference>
<gene>
    <name evidence="5" type="primary">rfaE1</name>
    <name evidence="5" type="ORF">FAZ95_16180</name>
</gene>
<accession>A0A4P8INH1</accession>
<dbReference type="SUPFAM" id="SSF53613">
    <property type="entry name" value="Ribokinase-like"/>
    <property type="match status" value="1"/>
</dbReference>
<dbReference type="GO" id="GO:0005829">
    <property type="term" value="C:cytosol"/>
    <property type="evidence" value="ECO:0007669"/>
    <property type="project" value="TreeGrafter"/>
</dbReference>
<dbReference type="GO" id="GO:0033786">
    <property type="term" value="F:heptose-1-phosphate adenylyltransferase activity"/>
    <property type="evidence" value="ECO:0007669"/>
    <property type="project" value="TreeGrafter"/>
</dbReference>
<dbReference type="FunFam" id="3.40.1190.20:FF:000002">
    <property type="entry name" value="Bifunctional protein HldE"/>
    <property type="match status" value="1"/>
</dbReference>
<sequence length="351" mass="37632">MNPTRWPNSASTITRSDVPVSNSPLKPMHAPESNVSLVPEAGVVPRARLAAARVLVVGDVMLDRYWFGDVNRISPEAPVPVVHVQKQEDRLGGAANVARNAAALGAQAGLLCVVGHDEPGERIVELLKDSGVVPHLERDPELLTTIKLRVLSRQQQLLRVDFENTPAHEALLAGLARFDEQLSKHDVILLSDYAKGGLTHVTTMIAKARAAGKPVLVDPKGDDWERYRGATLITPNRAELREVVGQWKSEDDLRARVTALRTSLGIEALLLTRSEEGMTLFTADGGERHASAVAREVYDVSGAGDTVIATLAVMLGAGLPLVEAVSLANRAAGIVVGKLGTATVDYDELFP</sequence>
<feature type="region of interest" description="Disordered" evidence="3">
    <location>
        <begin position="1"/>
        <end position="32"/>
    </location>
</feature>
<evidence type="ECO:0000256" key="3">
    <source>
        <dbReference type="SAM" id="MobiDB-lite"/>
    </source>
</evidence>